<sequence>MKAVLLAVGLGLVAGAALADPVVGVWQTEVDEGAYAHVTMAPCGAKICGTLTRTFNADGEYRSPNLGKALVWDMVPGGDGSYGEGKVWQPSSGKVYRSKMQLQGSRLKVSGCVGPFCRGQVWSRLR</sequence>
<evidence type="ECO:0000313" key="3">
    <source>
        <dbReference type="EMBL" id="SNX67384.1"/>
    </source>
</evidence>
<accession>A0A285CIG1</accession>
<reference evidence="4" key="1">
    <citation type="submission" date="2017-08" db="EMBL/GenBank/DDBJ databases">
        <authorList>
            <person name="Varghese N."/>
            <person name="Submissions S."/>
        </authorList>
    </citation>
    <scope>NUCLEOTIDE SEQUENCE [LARGE SCALE GENOMIC DNA]</scope>
    <source>
        <strain evidence="4">JA234</strain>
    </source>
</reference>
<keyword evidence="4" id="KW-1185">Reference proteome</keyword>
<evidence type="ECO:0000313" key="4">
    <source>
        <dbReference type="Proteomes" id="UP000219467"/>
    </source>
</evidence>
<dbReference type="Proteomes" id="UP000219467">
    <property type="component" value="Unassembled WGS sequence"/>
</dbReference>
<dbReference type="Pfam" id="PF09917">
    <property type="entry name" value="DUF2147"/>
    <property type="match status" value="1"/>
</dbReference>
<evidence type="ECO:0000259" key="2">
    <source>
        <dbReference type="Pfam" id="PF09917"/>
    </source>
</evidence>
<dbReference type="OrthoDB" id="9811671at2"/>
<keyword evidence="1" id="KW-0732">Signal</keyword>
<dbReference type="InterPro" id="IPR019223">
    <property type="entry name" value="DUF2147"/>
</dbReference>
<dbReference type="EMBL" id="OAOQ01000001">
    <property type="protein sequence ID" value="SNX67384.1"/>
    <property type="molecule type" value="Genomic_DNA"/>
</dbReference>
<dbReference type="PANTHER" id="PTHR36919">
    <property type="entry name" value="BLR1215 PROTEIN"/>
    <property type="match status" value="1"/>
</dbReference>
<name>A0A285CIG1_9RHOB</name>
<proteinExistence type="predicted"/>
<dbReference type="AlphaFoldDB" id="A0A285CIG1"/>
<dbReference type="RefSeq" id="WP_097028658.1">
    <property type="nucleotide sequence ID" value="NZ_OAOQ01000001.1"/>
</dbReference>
<feature type="signal peptide" evidence="1">
    <location>
        <begin position="1"/>
        <end position="19"/>
    </location>
</feature>
<evidence type="ECO:0000256" key="1">
    <source>
        <dbReference type="SAM" id="SignalP"/>
    </source>
</evidence>
<organism evidence="3 4">
    <name type="scientific">Cereibacter ovatus</name>
    <dbReference type="NCBI Taxonomy" id="439529"/>
    <lineage>
        <taxon>Bacteria</taxon>
        <taxon>Pseudomonadati</taxon>
        <taxon>Pseudomonadota</taxon>
        <taxon>Alphaproteobacteria</taxon>
        <taxon>Rhodobacterales</taxon>
        <taxon>Paracoccaceae</taxon>
        <taxon>Cereibacter</taxon>
    </lineage>
</organism>
<dbReference type="PANTHER" id="PTHR36919:SF3">
    <property type="entry name" value="BLL5882 PROTEIN"/>
    <property type="match status" value="1"/>
</dbReference>
<feature type="chain" id="PRO_5013216173" description="DUF2147 domain-containing protein" evidence="1">
    <location>
        <begin position="20"/>
        <end position="126"/>
    </location>
</feature>
<gene>
    <name evidence="3" type="ORF">SAMN05878503_10116</name>
</gene>
<dbReference type="Gene3D" id="2.40.128.520">
    <property type="match status" value="1"/>
</dbReference>
<protein>
    <recommendedName>
        <fullName evidence="2">DUF2147 domain-containing protein</fullName>
    </recommendedName>
</protein>
<feature type="domain" description="DUF2147" evidence="2">
    <location>
        <begin position="24"/>
        <end position="124"/>
    </location>
</feature>